<reference evidence="3" key="1">
    <citation type="journal article" date="2019" name="Int. J. Syst. Evol. Microbiol.">
        <title>The Global Catalogue of Microorganisms (GCM) 10K type strain sequencing project: providing services to taxonomists for standard genome sequencing and annotation.</title>
        <authorList>
            <consortium name="The Broad Institute Genomics Platform"/>
            <consortium name="The Broad Institute Genome Sequencing Center for Infectious Disease"/>
            <person name="Wu L."/>
            <person name="Ma J."/>
        </authorList>
    </citation>
    <scope>NUCLEOTIDE SEQUENCE [LARGE SCALE GENOMIC DNA]</scope>
    <source>
        <strain evidence="3">JCM 17939</strain>
    </source>
</reference>
<protein>
    <submittedName>
        <fullName evidence="2">Uncharacterized protein</fullName>
    </submittedName>
</protein>
<gene>
    <name evidence="2" type="ORF">GCM10023196_104260</name>
</gene>
<evidence type="ECO:0000256" key="1">
    <source>
        <dbReference type="SAM" id="MobiDB-lite"/>
    </source>
</evidence>
<sequence>MEMFPRTLHDDRLGRIHMHRNGDAEANKKGRQVDVPFKRAALTSGQRRFAILDGKRHDFIVSNSGKRVVFGLEPYELGLQVTDTLLQAPHLRNHAGVRTADVAE</sequence>
<evidence type="ECO:0000313" key="2">
    <source>
        <dbReference type="EMBL" id="GAA4640100.1"/>
    </source>
</evidence>
<feature type="region of interest" description="Disordered" evidence="1">
    <location>
        <begin position="1"/>
        <end position="30"/>
    </location>
</feature>
<name>A0ABP8UXV3_9ACTN</name>
<keyword evidence="3" id="KW-1185">Reference proteome</keyword>
<feature type="compositionally biased region" description="Basic and acidic residues" evidence="1">
    <location>
        <begin position="7"/>
        <end position="30"/>
    </location>
</feature>
<dbReference type="EMBL" id="BAABHK010000031">
    <property type="protein sequence ID" value="GAA4640100.1"/>
    <property type="molecule type" value="Genomic_DNA"/>
</dbReference>
<comment type="caution">
    <text evidence="2">The sequence shown here is derived from an EMBL/GenBank/DDBJ whole genome shotgun (WGS) entry which is preliminary data.</text>
</comment>
<proteinExistence type="predicted"/>
<organism evidence="2 3">
    <name type="scientific">Actinoallomurus vinaceus</name>
    <dbReference type="NCBI Taxonomy" id="1080074"/>
    <lineage>
        <taxon>Bacteria</taxon>
        <taxon>Bacillati</taxon>
        <taxon>Actinomycetota</taxon>
        <taxon>Actinomycetes</taxon>
        <taxon>Streptosporangiales</taxon>
        <taxon>Thermomonosporaceae</taxon>
        <taxon>Actinoallomurus</taxon>
    </lineage>
</organism>
<evidence type="ECO:0000313" key="3">
    <source>
        <dbReference type="Proteomes" id="UP001501442"/>
    </source>
</evidence>
<dbReference type="Proteomes" id="UP001501442">
    <property type="component" value="Unassembled WGS sequence"/>
</dbReference>
<accession>A0ABP8UXV3</accession>